<dbReference type="EMBL" id="BARU01001469">
    <property type="protein sequence ID" value="GAH31165.1"/>
    <property type="molecule type" value="Genomic_DNA"/>
</dbReference>
<evidence type="ECO:0000313" key="1">
    <source>
        <dbReference type="EMBL" id="GAH31165.1"/>
    </source>
</evidence>
<protein>
    <recommendedName>
        <fullName evidence="2">Clostripain</fullName>
    </recommendedName>
</protein>
<dbReference type="AlphaFoldDB" id="X1FF59"/>
<dbReference type="Pfam" id="PF03415">
    <property type="entry name" value="Peptidase_C11"/>
    <property type="match status" value="1"/>
</dbReference>
<dbReference type="PROSITE" id="PS51257">
    <property type="entry name" value="PROKAR_LIPOPROTEIN"/>
    <property type="match status" value="1"/>
</dbReference>
<organism evidence="1">
    <name type="scientific">marine sediment metagenome</name>
    <dbReference type="NCBI Taxonomy" id="412755"/>
    <lineage>
        <taxon>unclassified sequences</taxon>
        <taxon>metagenomes</taxon>
        <taxon>ecological metagenomes</taxon>
    </lineage>
</organism>
<dbReference type="Gene3D" id="3.40.50.11970">
    <property type="match status" value="1"/>
</dbReference>
<comment type="caution">
    <text evidence="1">The sequence shown here is derived from an EMBL/GenBank/DDBJ whole genome shotgun (WGS) entry which is preliminary data.</text>
</comment>
<dbReference type="InterPro" id="IPR018247">
    <property type="entry name" value="EF_Hand_1_Ca_BS"/>
</dbReference>
<feature type="non-terminal residue" evidence="1">
    <location>
        <position position="255"/>
    </location>
</feature>
<dbReference type="InterPro" id="IPR005077">
    <property type="entry name" value="Peptidase_C11"/>
</dbReference>
<proteinExistence type="predicted"/>
<reference evidence="1" key="1">
    <citation type="journal article" date="2014" name="Front. Microbiol.">
        <title>High frequency of phylogenetically diverse reductive dehalogenase-homologous genes in deep subseafloor sedimentary metagenomes.</title>
        <authorList>
            <person name="Kawai M."/>
            <person name="Futagami T."/>
            <person name="Toyoda A."/>
            <person name="Takaki Y."/>
            <person name="Nishi S."/>
            <person name="Hori S."/>
            <person name="Arai W."/>
            <person name="Tsubouchi T."/>
            <person name="Morono Y."/>
            <person name="Uchiyama I."/>
            <person name="Ito T."/>
            <person name="Fujiyama A."/>
            <person name="Inagaki F."/>
            <person name="Takami H."/>
        </authorList>
    </citation>
    <scope>NUCLEOTIDE SEQUENCE</scope>
    <source>
        <strain evidence="1">Expedition CK06-06</strain>
    </source>
</reference>
<sequence length="255" mass="28358">MNNKYVLIFILLILSISLTGCFINPPVPNIPEWTVMIYLDADNNLEMAGINDINEMEMVGSTTDVNVVVQVDRIPYSVLAANNEGHLDDSSNSNWTNTRRYYITQDFDPYTINSDLKSDLGELNMGNPSTLIDFATWAVTEYPAEKYLLVIWNHGGGFRSPASTTKDIAWDDTSGGDKITMSELEYALSAISIQMGKNVDIVGMDACLMAMTEVAYQIKDYADILVTSEESEPNDGWPYDTILGQLVSYPTMTPN</sequence>
<name>X1FF59_9ZZZZ</name>
<dbReference type="PANTHER" id="PTHR37835:SF1">
    <property type="entry name" value="ALPHA-CLOSTRIPAIN"/>
    <property type="match status" value="1"/>
</dbReference>
<dbReference type="PANTHER" id="PTHR37835">
    <property type="entry name" value="ALPHA-CLOSTRIPAIN"/>
    <property type="match status" value="1"/>
</dbReference>
<gene>
    <name evidence="1" type="ORF">S03H2_03853</name>
</gene>
<dbReference type="PROSITE" id="PS00018">
    <property type="entry name" value="EF_HAND_1"/>
    <property type="match status" value="1"/>
</dbReference>
<evidence type="ECO:0008006" key="2">
    <source>
        <dbReference type="Google" id="ProtNLM"/>
    </source>
</evidence>
<accession>X1FF59</accession>